<evidence type="ECO:0000313" key="3">
    <source>
        <dbReference type="EMBL" id="CAE8687176.1"/>
    </source>
</evidence>
<organism evidence="2 4">
    <name type="scientific">Polarella glacialis</name>
    <name type="common">Dinoflagellate</name>
    <dbReference type="NCBI Taxonomy" id="89957"/>
    <lineage>
        <taxon>Eukaryota</taxon>
        <taxon>Sar</taxon>
        <taxon>Alveolata</taxon>
        <taxon>Dinophyceae</taxon>
        <taxon>Suessiales</taxon>
        <taxon>Suessiaceae</taxon>
        <taxon>Polarella</taxon>
    </lineage>
</organism>
<keyword evidence="4" id="KW-1185">Reference proteome</keyword>
<gene>
    <name evidence="2" type="ORF">PGLA1383_LOCUS57842</name>
    <name evidence="3" type="ORF">PGLA2088_LOCUS25346</name>
</gene>
<feature type="compositionally biased region" description="Basic and acidic residues" evidence="1">
    <location>
        <begin position="55"/>
        <end position="68"/>
    </location>
</feature>
<accession>A0A813HWY7</accession>
<protein>
    <submittedName>
        <fullName evidence="2">Uncharacterized protein</fullName>
    </submittedName>
</protein>
<dbReference type="AlphaFoldDB" id="A0A813HWY7"/>
<dbReference type="Proteomes" id="UP000654075">
    <property type="component" value="Unassembled WGS sequence"/>
</dbReference>
<name>A0A813HWY7_POLGL</name>
<comment type="caution">
    <text evidence="2">The sequence shown here is derived from an EMBL/GenBank/DDBJ whole genome shotgun (WGS) entry which is preliminary data.</text>
</comment>
<feature type="region of interest" description="Disordered" evidence="1">
    <location>
        <begin position="1"/>
        <end position="175"/>
    </location>
</feature>
<evidence type="ECO:0000256" key="1">
    <source>
        <dbReference type="SAM" id="MobiDB-lite"/>
    </source>
</evidence>
<dbReference type="EMBL" id="CAJNNW010026707">
    <property type="protein sequence ID" value="CAE8687176.1"/>
    <property type="molecule type" value="Genomic_DNA"/>
</dbReference>
<dbReference type="Proteomes" id="UP000626109">
    <property type="component" value="Unassembled WGS sequence"/>
</dbReference>
<evidence type="ECO:0000313" key="4">
    <source>
        <dbReference type="Proteomes" id="UP000654075"/>
    </source>
</evidence>
<sequence length="175" mass="18465">MDERAARSRANRQAGIAKARAASRESLTAERRGRAARLVAEARQQSASLLRGRSRSHDRGGSSGDREVPSSGSQPKGRREQLEDEESEAATPGGAKSSGALGCAVPSPLESPPSCPRHAAPLATGDSLRWRPRQASVDSPIEDGWVSDPLWSQRQRCPSAPPRAGVPCRARAGGA</sequence>
<reference evidence="2" key="1">
    <citation type="submission" date="2021-02" db="EMBL/GenBank/DDBJ databases">
        <authorList>
            <person name="Dougan E. K."/>
            <person name="Rhodes N."/>
            <person name="Thang M."/>
            <person name="Chan C."/>
        </authorList>
    </citation>
    <scope>NUCLEOTIDE SEQUENCE</scope>
</reference>
<evidence type="ECO:0000313" key="2">
    <source>
        <dbReference type="EMBL" id="CAE8643516.1"/>
    </source>
</evidence>
<proteinExistence type="predicted"/>
<dbReference type="EMBL" id="CAJNNV010033380">
    <property type="protein sequence ID" value="CAE8643516.1"/>
    <property type="molecule type" value="Genomic_DNA"/>
</dbReference>